<dbReference type="PANTHER" id="PTHR43124">
    <property type="entry name" value="PURINE EFFLUX PUMP PBUE"/>
    <property type="match status" value="1"/>
</dbReference>
<organism evidence="9 10">
    <name type="scientific">Paenibacillus gyeongsangnamensis</name>
    <dbReference type="NCBI Taxonomy" id="3388067"/>
    <lineage>
        <taxon>Bacteria</taxon>
        <taxon>Bacillati</taxon>
        <taxon>Bacillota</taxon>
        <taxon>Bacilli</taxon>
        <taxon>Bacillales</taxon>
        <taxon>Paenibacillaceae</taxon>
        <taxon>Paenibacillus</taxon>
    </lineage>
</organism>
<dbReference type="PROSITE" id="PS50850">
    <property type="entry name" value="MFS"/>
    <property type="match status" value="1"/>
</dbReference>
<proteinExistence type="predicted"/>
<gene>
    <name evidence="9" type="ORF">O9H85_32515</name>
</gene>
<dbReference type="PANTHER" id="PTHR43124:SF10">
    <property type="entry name" value="PURINE EFFLUX PUMP PBUE"/>
    <property type="match status" value="1"/>
</dbReference>
<feature type="transmembrane region" description="Helical" evidence="7">
    <location>
        <begin position="56"/>
        <end position="75"/>
    </location>
</feature>
<dbReference type="RefSeq" id="WP_269885530.1">
    <property type="nucleotide sequence ID" value="NZ_JAQAGZ010000030.1"/>
</dbReference>
<feature type="transmembrane region" description="Helical" evidence="7">
    <location>
        <begin position="95"/>
        <end position="116"/>
    </location>
</feature>
<dbReference type="Proteomes" id="UP001527882">
    <property type="component" value="Unassembled WGS sequence"/>
</dbReference>
<evidence type="ECO:0000259" key="8">
    <source>
        <dbReference type="PROSITE" id="PS50850"/>
    </source>
</evidence>
<dbReference type="InterPro" id="IPR050189">
    <property type="entry name" value="MFS_Efflux_Transporters"/>
</dbReference>
<protein>
    <submittedName>
        <fullName evidence="9">MFS transporter</fullName>
    </submittedName>
</protein>
<evidence type="ECO:0000313" key="9">
    <source>
        <dbReference type="EMBL" id="MCZ8516998.1"/>
    </source>
</evidence>
<comment type="caution">
    <text evidence="9">The sequence shown here is derived from an EMBL/GenBank/DDBJ whole genome shotgun (WGS) entry which is preliminary data.</text>
</comment>
<feature type="transmembrane region" description="Helical" evidence="7">
    <location>
        <begin position="152"/>
        <end position="172"/>
    </location>
</feature>
<dbReference type="InterPro" id="IPR011701">
    <property type="entry name" value="MFS"/>
</dbReference>
<dbReference type="InterPro" id="IPR036259">
    <property type="entry name" value="MFS_trans_sf"/>
</dbReference>
<reference evidence="9 10" key="1">
    <citation type="submission" date="2022-12" db="EMBL/GenBank/DDBJ databases">
        <title>Draft genome sequence of Paenibacillus sp. dW9.</title>
        <authorList>
            <person name="Choi E.-W."/>
            <person name="Kim D.-U."/>
        </authorList>
    </citation>
    <scope>NUCLEOTIDE SEQUENCE [LARGE SCALE GENOMIC DNA]</scope>
    <source>
        <strain evidence="10">dW9</strain>
    </source>
</reference>
<dbReference type="InterPro" id="IPR020846">
    <property type="entry name" value="MFS_dom"/>
</dbReference>
<keyword evidence="6 7" id="KW-0472">Membrane</keyword>
<evidence type="ECO:0000256" key="5">
    <source>
        <dbReference type="ARBA" id="ARBA00022989"/>
    </source>
</evidence>
<evidence type="ECO:0000256" key="1">
    <source>
        <dbReference type="ARBA" id="ARBA00004651"/>
    </source>
</evidence>
<evidence type="ECO:0000256" key="6">
    <source>
        <dbReference type="ARBA" id="ARBA00023136"/>
    </source>
</evidence>
<keyword evidence="3" id="KW-1003">Cell membrane</keyword>
<feature type="transmembrane region" description="Helical" evidence="7">
    <location>
        <begin position="15"/>
        <end position="36"/>
    </location>
</feature>
<keyword evidence="5 7" id="KW-1133">Transmembrane helix</keyword>
<feature type="domain" description="Major facilitator superfamily (MFS) profile" evidence="8">
    <location>
        <begin position="1"/>
        <end position="208"/>
    </location>
</feature>
<dbReference type="Pfam" id="PF07690">
    <property type="entry name" value="MFS_1"/>
    <property type="match status" value="1"/>
</dbReference>
<dbReference type="EMBL" id="JAQAGZ010000030">
    <property type="protein sequence ID" value="MCZ8516998.1"/>
    <property type="molecule type" value="Genomic_DNA"/>
</dbReference>
<keyword evidence="2" id="KW-0813">Transport</keyword>
<evidence type="ECO:0000256" key="3">
    <source>
        <dbReference type="ARBA" id="ARBA00022475"/>
    </source>
</evidence>
<comment type="subcellular location">
    <subcellularLocation>
        <location evidence="1">Cell membrane</location>
        <topology evidence="1">Multi-pass membrane protein</topology>
    </subcellularLocation>
</comment>
<feature type="transmembrane region" description="Helical" evidence="7">
    <location>
        <begin position="128"/>
        <end position="146"/>
    </location>
</feature>
<name>A0ABT4QJD8_9BACL</name>
<keyword evidence="4 7" id="KW-0812">Transmembrane</keyword>
<dbReference type="Gene3D" id="1.20.1720.10">
    <property type="entry name" value="Multidrug resistance protein D"/>
    <property type="match status" value="1"/>
</dbReference>
<evidence type="ECO:0000256" key="2">
    <source>
        <dbReference type="ARBA" id="ARBA00022448"/>
    </source>
</evidence>
<evidence type="ECO:0000256" key="7">
    <source>
        <dbReference type="SAM" id="Phobius"/>
    </source>
</evidence>
<sequence length="208" mass="23188">MVLGVPIGIAITNWLSWHAIFIILGLISLLITFVIFRHLPEIEGDAPISFQQQFKVLGSFVIVSGLLLTFFRESGNSILFTYLTPFIKDILHMKATNISIIMLVFGIFGTIGSRLGGYGVDRLGAPRIIISSIIVHVASLALLPLFSKSLVIGLMLIALMVFSMFITALESFRYGSMDESKLHGNNIVKEATTPRRRRDLDQRVEFFI</sequence>
<evidence type="ECO:0000313" key="10">
    <source>
        <dbReference type="Proteomes" id="UP001527882"/>
    </source>
</evidence>
<dbReference type="SUPFAM" id="SSF103473">
    <property type="entry name" value="MFS general substrate transporter"/>
    <property type="match status" value="1"/>
</dbReference>
<evidence type="ECO:0000256" key="4">
    <source>
        <dbReference type="ARBA" id="ARBA00022692"/>
    </source>
</evidence>
<accession>A0ABT4QJD8</accession>
<keyword evidence="10" id="KW-1185">Reference proteome</keyword>